<evidence type="ECO:0000313" key="2">
    <source>
        <dbReference type="EMBL" id="EYC27259.1"/>
    </source>
</evidence>
<keyword evidence="1" id="KW-0472">Membrane</keyword>
<accession>A0A016VI10</accession>
<reference evidence="3" key="1">
    <citation type="journal article" date="2015" name="Nat. Genet.">
        <title>The genome and transcriptome of the zoonotic hookworm Ancylostoma ceylanicum identify infection-specific gene families.</title>
        <authorList>
            <person name="Schwarz E.M."/>
            <person name="Hu Y."/>
            <person name="Antoshechkin I."/>
            <person name="Miller M.M."/>
            <person name="Sternberg P.W."/>
            <person name="Aroian R.V."/>
        </authorList>
    </citation>
    <scope>NUCLEOTIDE SEQUENCE</scope>
    <source>
        <strain evidence="3">HY135</strain>
    </source>
</reference>
<protein>
    <submittedName>
        <fullName evidence="2">Uncharacterized protein</fullName>
    </submittedName>
</protein>
<keyword evidence="1" id="KW-1133">Transmembrane helix</keyword>
<dbReference type="Proteomes" id="UP000024635">
    <property type="component" value="Unassembled WGS sequence"/>
</dbReference>
<evidence type="ECO:0000256" key="1">
    <source>
        <dbReference type="SAM" id="Phobius"/>
    </source>
</evidence>
<sequence>MVGGARLSYYVHCTHGSTVQSSLGTHHRTSLPLLATPSNSFRIQIYAYLSGGDHHAIYGIHFNFSTVIITVVIVALCVA</sequence>
<gene>
    <name evidence="2" type="primary">Acey_s0009.g615</name>
    <name evidence="2" type="ORF">Y032_0009g615</name>
</gene>
<organism evidence="2 3">
    <name type="scientific">Ancylostoma ceylanicum</name>
    <dbReference type="NCBI Taxonomy" id="53326"/>
    <lineage>
        <taxon>Eukaryota</taxon>
        <taxon>Metazoa</taxon>
        <taxon>Ecdysozoa</taxon>
        <taxon>Nematoda</taxon>
        <taxon>Chromadorea</taxon>
        <taxon>Rhabditida</taxon>
        <taxon>Rhabditina</taxon>
        <taxon>Rhabditomorpha</taxon>
        <taxon>Strongyloidea</taxon>
        <taxon>Ancylostomatidae</taxon>
        <taxon>Ancylostomatinae</taxon>
        <taxon>Ancylostoma</taxon>
    </lineage>
</organism>
<dbReference type="EMBL" id="JARK01001345">
    <property type="protein sequence ID" value="EYC27259.1"/>
    <property type="molecule type" value="Genomic_DNA"/>
</dbReference>
<name>A0A016VI10_9BILA</name>
<evidence type="ECO:0000313" key="3">
    <source>
        <dbReference type="Proteomes" id="UP000024635"/>
    </source>
</evidence>
<comment type="caution">
    <text evidence="2">The sequence shown here is derived from an EMBL/GenBank/DDBJ whole genome shotgun (WGS) entry which is preliminary data.</text>
</comment>
<dbReference type="AlphaFoldDB" id="A0A016VI10"/>
<keyword evidence="3" id="KW-1185">Reference proteome</keyword>
<proteinExistence type="predicted"/>
<feature type="transmembrane region" description="Helical" evidence="1">
    <location>
        <begin position="56"/>
        <end position="78"/>
    </location>
</feature>
<keyword evidence="1" id="KW-0812">Transmembrane</keyword>